<dbReference type="PANTHER" id="PTHR12176:SF78">
    <property type="entry name" value="EEF1A LYSINE AND N-TERMINAL METHYLTRANSFERASE"/>
    <property type="match status" value="1"/>
</dbReference>
<evidence type="ECO:0000256" key="4">
    <source>
        <dbReference type="ARBA" id="ARBA00023268"/>
    </source>
</evidence>
<dbReference type="CDD" id="cd02440">
    <property type="entry name" value="AdoMet_MTases"/>
    <property type="match status" value="1"/>
</dbReference>
<protein>
    <submittedName>
        <fullName evidence="6">Methyltransferase-like protein 13</fullName>
    </submittedName>
</protein>
<dbReference type="GO" id="GO:0032259">
    <property type="term" value="P:methylation"/>
    <property type="evidence" value="ECO:0007669"/>
    <property type="project" value="UniProtKB-KW"/>
</dbReference>
<dbReference type="SUPFAM" id="SSF53335">
    <property type="entry name" value="S-adenosyl-L-methionine-dependent methyltransferases"/>
    <property type="match status" value="2"/>
</dbReference>
<accession>A0A154P7E7</accession>
<comment type="similarity">
    <text evidence="1">Belongs to the methyltransferase superfamily.</text>
</comment>
<dbReference type="Gene3D" id="3.40.50.150">
    <property type="entry name" value="Vaccinia Virus protein VP39"/>
    <property type="match status" value="2"/>
</dbReference>
<keyword evidence="4" id="KW-0511">Multifunctional enzyme</keyword>
<organism evidence="6 7">
    <name type="scientific">Dufourea novaeangliae</name>
    <name type="common">Sweat bee</name>
    <dbReference type="NCBI Taxonomy" id="178035"/>
    <lineage>
        <taxon>Eukaryota</taxon>
        <taxon>Metazoa</taxon>
        <taxon>Ecdysozoa</taxon>
        <taxon>Arthropoda</taxon>
        <taxon>Hexapoda</taxon>
        <taxon>Insecta</taxon>
        <taxon>Pterygota</taxon>
        <taxon>Neoptera</taxon>
        <taxon>Endopterygota</taxon>
        <taxon>Hymenoptera</taxon>
        <taxon>Apocrita</taxon>
        <taxon>Aculeata</taxon>
        <taxon>Apoidea</taxon>
        <taxon>Anthophila</taxon>
        <taxon>Halictidae</taxon>
        <taxon>Rophitinae</taxon>
        <taxon>Dufourea</taxon>
    </lineage>
</organism>
<dbReference type="FunFam" id="3.40.50.150:FF:000110">
    <property type="entry name" value="methyltransferase-like protein 13 isoform X1"/>
    <property type="match status" value="1"/>
</dbReference>
<evidence type="ECO:0000256" key="2">
    <source>
        <dbReference type="ARBA" id="ARBA00022603"/>
    </source>
</evidence>
<dbReference type="InterPro" id="IPR051419">
    <property type="entry name" value="Lys/N-term_MeTrsfase_sf"/>
</dbReference>
<name>A0A154P7E7_DUFNO</name>
<evidence type="ECO:0000256" key="1">
    <source>
        <dbReference type="ARBA" id="ARBA00008361"/>
    </source>
</evidence>
<feature type="domain" description="Methyltransferase type 11" evidence="5">
    <location>
        <begin position="55"/>
        <end position="158"/>
    </location>
</feature>
<dbReference type="OrthoDB" id="411785at2759"/>
<dbReference type="Proteomes" id="UP000076502">
    <property type="component" value="Unassembled WGS sequence"/>
</dbReference>
<keyword evidence="3 6" id="KW-0808">Transferase</keyword>
<dbReference type="InterPro" id="IPR029063">
    <property type="entry name" value="SAM-dependent_MTases_sf"/>
</dbReference>
<evidence type="ECO:0000313" key="6">
    <source>
        <dbReference type="EMBL" id="KZC07792.1"/>
    </source>
</evidence>
<reference evidence="6 7" key="1">
    <citation type="submission" date="2015-07" db="EMBL/GenBank/DDBJ databases">
        <title>The genome of Dufourea novaeangliae.</title>
        <authorList>
            <person name="Pan H."/>
            <person name="Kapheim K."/>
        </authorList>
    </citation>
    <scope>NUCLEOTIDE SEQUENCE [LARGE SCALE GENOMIC DNA]</scope>
    <source>
        <strain evidence="6">0120121106</strain>
        <tissue evidence="6">Whole body</tissue>
    </source>
</reference>
<sequence>MNLLPKTHEEFSQVEYWNTFFKKRGKKNFEWYGEYPELCSILIKYIRIKDNVLIVGCGNSTVSMCLYDAGYRNITNIDISHIVIKQMHDINASVRPDLIYEQMDATQMTYPNETFSVILDKGTLDALMPDTKEGTMVTVNKYFKEITRVLRNGGRYICISLLQEHILRELLSYFPSVGFMFRIIRCHEAEAKARVEEGSLIPVFVVVATKFTNLSQAVCIMIYHEVALVDGPLKRLSTSNDMISAVLSTQQSALICNNLQKRSVADIGEISLDLHRPDDNHPRYTVYVLDKPKMQGRKTYAAFIVPQGKETDWLFSTKEGRHQVLKSAQRDRLAIVTLRREHKFENWDAVKIELEDCILNLAPEGLSGKNDIPFLSLGSDVGVRITCYEGKSELSGAFVVEEVERDGYEFRRLVFLSNPYVIQSEARLKQAKSRRGRIKKVIDSGFLACDHHLYMSIGVIAAINPKECDEIMIIGLGGGSLCTFLYNCFLKLKIVAVEIDEAMLKVATDYFGLPVDTRMKVEIADGIQFIKENAMSGKKFKAVLFDVDSKDTTVGMSCPPKQFLEMPIIKSVSECLSNDGLFILNLVSRDQSIKKKVKNDLKSIFKCIACYSVQDEVNEIVICSINENDTSEWANKLEVAATTLNEQVSARKLLSNTDIFDLSSFMQNLSVHS</sequence>
<dbReference type="STRING" id="178035.A0A154P7E7"/>
<dbReference type="InterPro" id="IPR013216">
    <property type="entry name" value="Methyltransf_11"/>
</dbReference>
<evidence type="ECO:0000259" key="5">
    <source>
        <dbReference type="Pfam" id="PF08241"/>
    </source>
</evidence>
<evidence type="ECO:0000313" key="7">
    <source>
        <dbReference type="Proteomes" id="UP000076502"/>
    </source>
</evidence>
<dbReference type="EMBL" id="KQ434830">
    <property type="protein sequence ID" value="KZC07792.1"/>
    <property type="molecule type" value="Genomic_DNA"/>
</dbReference>
<dbReference type="Pfam" id="PF08241">
    <property type="entry name" value="Methyltransf_11"/>
    <property type="match status" value="1"/>
</dbReference>
<dbReference type="GO" id="GO:0008757">
    <property type="term" value="F:S-adenosylmethionine-dependent methyltransferase activity"/>
    <property type="evidence" value="ECO:0007669"/>
    <property type="project" value="InterPro"/>
</dbReference>
<dbReference type="PANTHER" id="PTHR12176">
    <property type="entry name" value="SAM-DEPENDENT METHYLTRANSFERASE SUPERFAMILY PROTEIN"/>
    <property type="match status" value="1"/>
</dbReference>
<proteinExistence type="inferred from homology"/>
<dbReference type="Pfam" id="PF01564">
    <property type="entry name" value="Spermine_synth"/>
    <property type="match status" value="1"/>
</dbReference>
<dbReference type="AlphaFoldDB" id="A0A154P7E7"/>
<gene>
    <name evidence="6" type="ORF">WN55_09818</name>
</gene>
<keyword evidence="7" id="KW-1185">Reference proteome</keyword>
<keyword evidence="2 6" id="KW-0489">Methyltransferase</keyword>
<evidence type="ECO:0000256" key="3">
    <source>
        <dbReference type="ARBA" id="ARBA00022679"/>
    </source>
</evidence>